<dbReference type="Pfam" id="PF01381">
    <property type="entry name" value="HTH_3"/>
    <property type="match status" value="1"/>
</dbReference>
<evidence type="ECO:0000313" key="5">
    <source>
        <dbReference type="Proteomes" id="UP000650005"/>
    </source>
</evidence>
<dbReference type="InterPro" id="IPR010982">
    <property type="entry name" value="Lambda_DNA-bd_dom_sf"/>
</dbReference>
<evidence type="ECO:0000313" key="4">
    <source>
        <dbReference type="EMBL" id="MCX7538475.1"/>
    </source>
</evidence>
<name>A0A9Q4CDM3_9CORY</name>
<dbReference type="Gene3D" id="1.10.260.40">
    <property type="entry name" value="lambda repressor-like DNA-binding domains"/>
    <property type="match status" value="1"/>
</dbReference>
<proteinExistence type="predicted"/>
<dbReference type="CDD" id="cd00093">
    <property type="entry name" value="HTH_XRE"/>
    <property type="match status" value="1"/>
</dbReference>
<reference evidence="4" key="2">
    <citation type="submission" date="2022-11" db="EMBL/GenBank/DDBJ databases">
        <title>Corynebacterium sp. isolated from Penguins.</title>
        <authorList>
            <person name="Sedlar K."/>
            <person name="Svec P."/>
        </authorList>
    </citation>
    <scope>NUCLEOTIDE SEQUENCE</scope>
    <source>
        <strain evidence="4">P5875</strain>
    </source>
</reference>
<evidence type="ECO:0000313" key="3">
    <source>
        <dbReference type="EMBL" id="MBK1844738.1"/>
    </source>
</evidence>
<evidence type="ECO:0000256" key="1">
    <source>
        <dbReference type="ARBA" id="ARBA00023125"/>
    </source>
</evidence>
<accession>A0A9Q4CDM3</accession>
<protein>
    <submittedName>
        <fullName evidence="4">Helix-turn-helix transcriptional regulator</fullName>
    </submittedName>
</protein>
<dbReference type="PANTHER" id="PTHR46558">
    <property type="entry name" value="TRACRIPTIONAL REGULATORY PROTEIN-RELATED-RELATED"/>
    <property type="match status" value="1"/>
</dbReference>
<dbReference type="InterPro" id="IPR001387">
    <property type="entry name" value="Cro/C1-type_HTH"/>
</dbReference>
<gene>
    <name evidence="3" type="ORF">JIM95_09135</name>
    <name evidence="4" type="ORF">OS123_07980</name>
</gene>
<dbReference type="AlphaFoldDB" id="A0A9Q4CDM3"/>
<comment type="caution">
    <text evidence="4">The sequence shown here is derived from an EMBL/GenBank/DDBJ whole genome shotgun (WGS) entry which is preliminary data.</text>
</comment>
<organism evidence="4 6">
    <name type="scientific">Corynebacterium antarcticum</name>
    <dbReference type="NCBI Taxonomy" id="2800405"/>
    <lineage>
        <taxon>Bacteria</taxon>
        <taxon>Bacillati</taxon>
        <taxon>Actinomycetota</taxon>
        <taxon>Actinomycetes</taxon>
        <taxon>Mycobacteriales</taxon>
        <taxon>Corynebacteriaceae</taxon>
        <taxon>Corynebacterium</taxon>
    </lineage>
</organism>
<evidence type="ECO:0000313" key="6">
    <source>
        <dbReference type="Proteomes" id="UP001070238"/>
    </source>
</evidence>
<dbReference type="EMBL" id="JAPMKX010000003">
    <property type="protein sequence ID" value="MCX7538475.1"/>
    <property type="molecule type" value="Genomic_DNA"/>
</dbReference>
<keyword evidence="5" id="KW-1185">Reference proteome</keyword>
<dbReference type="SMART" id="SM00530">
    <property type="entry name" value="HTH_XRE"/>
    <property type="match status" value="1"/>
</dbReference>
<dbReference type="PROSITE" id="PS50943">
    <property type="entry name" value="HTH_CROC1"/>
    <property type="match status" value="1"/>
</dbReference>
<dbReference type="RefSeq" id="WP_200260168.1">
    <property type="nucleotide sequence ID" value="NZ_JAENIP020000003.1"/>
</dbReference>
<evidence type="ECO:0000259" key="2">
    <source>
        <dbReference type="PROSITE" id="PS50943"/>
    </source>
</evidence>
<reference evidence="3" key="1">
    <citation type="submission" date="2021-01" db="EMBL/GenBank/DDBJ databases">
        <title>Characterization of Corynebacterium spp. from penguins.</title>
        <authorList>
            <person name="Svec P."/>
        </authorList>
    </citation>
    <scope>NUCLEOTIDE SEQUENCE</scope>
    <source>
        <strain evidence="3">CCM 8835</strain>
    </source>
</reference>
<dbReference type="SUPFAM" id="SSF47413">
    <property type="entry name" value="lambda repressor-like DNA-binding domains"/>
    <property type="match status" value="1"/>
</dbReference>
<dbReference type="Proteomes" id="UP001070238">
    <property type="component" value="Unassembled WGS sequence"/>
</dbReference>
<feature type="domain" description="HTH cro/C1-type" evidence="2">
    <location>
        <begin position="10"/>
        <end position="64"/>
    </location>
</feature>
<dbReference type="EMBL" id="JAENIP010000014">
    <property type="protein sequence ID" value="MBK1844738.1"/>
    <property type="molecule type" value="Genomic_DNA"/>
</dbReference>
<dbReference type="PANTHER" id="PTHR46558:SF4">
    <property type="entry name" value="DNA-BIDING PHAGE PROTEIN"/>
    <property type="match status" value="1"/>
</dbReference>
<keyword evidence="1" id="KW-0238">DNA-binding</keyword>
<dbReference type="Proteomes" id="UP000650005">
    <property type="component" value="Unassembled WGS sequence"/>
</dbReference>
<sequence length="83" mass="9338">MDSDTTDNLVRKLRRWTELSQAELAERVGVTRQTIANIEKGNYSPSVHLALAICRELGATVEQVFGSEQNTASPTITHERNRR</sequence>
<dbReference type="GO" id="GO:0003677">
    <property type="term" value="F:DNA binding"/>
    <property type="evidence" value="ECO:0007669"/>
    <property type="project" value="UniProtKB-KW"/>
</dbReference>